<name>A0ABW5S9G6_9BACL</name>
<protein>
    <recommendedName>
        <fullName evidence="3">Transcriptional regulator</fullName>
    </recommendedName>
</protein>
<evidence type="ECO:0000313" key="2">
    <source>
        <dbReference type="Proteomes" id="UP001597399"/>
    </source>
</evidence>
<dbReference type="EMBL" id="JBHUMQ010000042">
    <property type="protein sequence ID" value="MFD2695347.1"/>
    <property type="molecule type" value="Genomic_DNA"/>
</dbReference>
<sequence length="307" mass="35950">MKTRTTKRKIVEHSQFKQMLSYRICYKDKSEQQQIKNQLKDEVVTAYGDKWIRLAEGTRSAIDEMVFMATERGFSFMSKDYLTRHGISKRTLDRVFNFLSDKRLIHIVYRRKGCLNLTGKPIFLFKNHPYFKYWIDFLSLDVANDDVANVAAENSQDTTLSSDLEDIHVSTNLLPGDHKELEKDRSKDDPIIDTAKMIPEYIPKAFSKLYQAYFGVEVESINELWIIAHRQFWKVNIEEYHYTDAACDSLSQLVGQMKIGRKIKNKLAYWTTICKATAKRIFDQELENMGFWDHAPEGELSFSMPHN</sequence>
<comment type="caution">
    <text evidence="1">The sequence shown here is derived from an EMBL/GenBank/DDBJ whole genome shotgun (WGS) entry which is preliminary data.</text>
</comment>
<reference evidence="2" key="1">
    <citation type="journal article" date="2019" name="Int. J. Syst. Evol. Microbiol.">
        <title>The Global Catalogue of Microorganisms (GCM) 10K type strain sequencing project: providing services to taxonomists for standard genome sequencing and annotation.</title>
        <authorList>
            <consortium name="The Broad Institute Genomics Platform"/>
            <consortium name="The Broad Institute Genome Sequencing Center for Infectious Disease"/>
            <person name="Wu L."/>
            <person name="Ma J."/>
        </authorList>
    </citation>
    <scope>NUCLEOTIDE SEQUENCE [LARGE SCALE GENOMIC DNA]</scope>
    <source>
        <strain evidence="2">TISTR 2466</strain>
    </source>
</reference>
<keyword evidence="2" id="KW-1185">Reference proteome</keyword>
<evidence type="ECO:0008006" key="3">
    <source>
        <dbReference type="Google" id="ProtNLM"/>
    </source>
</evidence>
<proteinExistence type="predicted"/>
<organism evidence="1 2">
    <name type="scientific">Sporolactobacillus shoreicorticis</name>
    <dbReference type="NCBI Taxonomy" id="1923877"/>
    <lineage>
        <taxon>Bacteria</taxon>
        <taxon>Bacillati</taxon>
        <taxon>Bacillota</taxon>
        <taxon>Bacilli</taxon>
        <taxon>Bacillales</taxon>
        <taxon>Sporolactobacillaceae</taxon>
        <taxon>Sporolactobacillus</taxon>
    </lineage>
</organism>
<dbReference type="RefSeq" id="WP_253062561.1">
    <property type="nucleotide sequence ID" value="NZ_JAMXWM010000014.1"/>
</dbReference>
<gene>
    <name evidence="1" type="ORF">ACFSUE_17215</name>
</gene>
<accession>A0ABW5S9G6</accession>
<dbReference type="Proteomes" id="UP001597399">
    <property type="component" value="Unassembled WGS sequence"/>
</dbReference>
<evidence type="ECO:0000313" key="1">
    <source>
        <dbReference type="EMBL" id="MFD2695347.1"/>
    </source>
</evidence>